<organism evidence="2 3">
    <name type="scientific">Pleuronectes platessa</name>
    <name type="common">European plaice</name>
    <dbReference type="NCBI Taxonomy" id="8262"/>
    <lineage>
        <taxon>Eukaryota</taxon>
        <taxon>Metazoa</taxon>
        <taxon>Chordata</taxon>
        <taxon>Craniata</taxon>
        <taxon>Vertebrata</taxon>
        <taxon>Euteleostomi</taxon>
        <taxon>Actinopterygii</taxon>
        <taxon>Neopterygii</taxon>
        <taxon>Teleostei</taxon>
        <taxon>Neoteleostei</taxon>
        <taxon>Acanthomorphata</taxon>
        <taxon>Carangaria</taxon>
        <taxon>Pleuronectiformes</taxon>
        <taxon>Pleuronectoidei</taxon>
        <taxon>Pleuronectidae</taxon>
        <taxon>Pleuronectes</taxon>
    </lineage>
</organism>
<dbReference type="Proteomes" id="UP001153269">
    <property type="component" value="Unassembled WGS sequence"/>
</dbReference>
<keyword evidence="1" id="KW-0812">Transmembrane</keyword>
<comment type="caution">
    <text evidence="2">The sequence shown here is derived from an EMBL/GenBank/DDBJ whole genome shotgun (WGS) entry which is preliminary data.</text>
</comment>
<keyword evidence="1" id="KW-0472">Membrane</keyword>
<dbReference type="AlphaFoldDB" id="A0A9N7TIQ2"/>
<protein>
    <submittedName>
        <fullName evidence="2">Uncharacterized protein</fullName>
    </submittedName>
</protein>
<reference evidence="2" key="1">
    <citation type="submission" date="2020-03" db="EMBL/GenBank/DDBJ databases">
        <authorList>
            <person name="Weist P."/>
        </authorList>
    </citation>
    <scope>NUCLEOTIDE SEQUENCE</scope>
</reference>
<dbReference type="EMBL" id="CADEAL010000047">
    <property type="protein sequence ID" value="CAB1413246.1"/>
    <property type="molecule type" value="Genomic_DNA"/>
</dbReference>
<evidence type="ECO:0000313" key="2">
    <source>
        <dbReference type="EMBL" id="CAB1413246.1"/>
    </source>
</evidence>
<name>A0A9N7TIQ2_PLEPL</name>
<keyword evidence="3" id="KW-1185">Reference proteome</keyword>
<keyword evidence="1" id="KW-1133">Transmembrane helix</keyword>
<feature type="transmembrane region" description="Helical" evidence="1">
    <location>
        <begin position="35"/>
        <end position="57"/>
    </location>
</feature>
<accession>A0A9N7TIQ2</accession>
<proteinExistence type="predicted"/>
<evidence type="ECO:0000256" key="1">
    <source>
        <dbReference type="SAM" id="Phobius"/>
    </source>
</evidence>
<sequence>MRKQPQCTAGASSSLQQTPHSLPRVCVFHLAFQQFLLIAFLLPIPACLTVYVSAFSLPDTLPCDQLPSRVPTLDWNDYELCRCLSPVELLYPCLDCRLQSLPPPSGMRPMQMAGGAGGPVADNTSPHLTGWERRSLLAVAAAAQSRWGGPRRG</sequence>
<evidence type="ECO:0000313" key="3">
    <source>
        <dbReference type="Proteomes" id="UP001153269"/>
    </source>
</evidence>
<gene>
    <name evidence="2" type="ORF">PLEPLA_LOCUS946</name>
</gene>